<dbReference type="GO" id="GO:0006357">
    <property type="term" value="P:regulation of transcription by RNA polymerase II"/>
    <property type="evidence" value="ECO:0007669"/>
    <property type="project" value="TreeGrafter"/>
</dbReference>
<organism evidence="8">
    <name type="scientific">Fabrea salina</name>
    <dbReference type="NCBI Taxonomy" id="342563"/>
    <lineage>
        <taxon>Eukaryota</taxon>
        <taxon>Sar</taxon>
        <taxon>Alveolata</taxon>
        <taxon>Ciliophora</taxon>
        <taxon>Postciliodesmatophora</taxon>
        <taxon>Heterotrichea</taxon>
        <taxon>Heterotrichida</taxon>
        <taxon>Fabreidae</taxon>
        <taxon>Fabrea</taxon>
    </lineage>
</organism>
<dbReference type="CDD" id="cd00167">
    <property type="entry name" value="SANT"/>
    <property type="match status" value="1"/>
</dbReference>
<dbReference type="InterPro" id="IPR009057">
    <property type="entry name" value="Homeodomain-like_sf"/>
</dbReference>
<keyword evidence="3" id="KW-0862">Zinc</keyword>
<dbReference type="AlphaFoldDB" id="A0A7S3I9K2"/>
<dbReference type="PROSITE" id="PS51293">
    <property type="entry name" value="SANT"/>
    <property type="match status" value="1"/>
</dbReference>
<feature type="domain" description="ZZ-type" evidence="6">
    <location>
        <begin position="21"/>
        <end position="77"/>
    </location>
</feature>
<dbReference type="SUPFAM" id="SSF46689">
    <property type="entry name" value="Homeodomain-like"/>
    <property type="match status" value="1"/>
</dbReference>
<dbReference type="SUPFAM" id="SSF57850">
    <property type="entry name" value="RING/U-box"/>
    <property type="match status" value="1"/>
</dbReference>
<keyword evidence="1" id="KW-0479">Metal-binding</keyword>
<reference evidence="8" key="1">
    <citation type="submission" date="2021-01" db="EMBL/GenBank/DDBJ databases">
        <authorList>
            <person name="Corre E."/>
            <person name="Pelletier E."/>
            <person name="Niang G."/>
            <person name="Scheremetjew M."/>
            <person name="Finn R."/>
            <person name="Kale V."/>
            <person name="Holt S."/>
            <person name="Cochrane G."/>
            <person name="Meng A."/>
            <person name="Brown T."/>
            <person name="Cohen L."/>
        </authorList>
    </citation>
    <scope>NUCLEOTIDE SEQUENCE</scope>
</reference>
<keyword evidence="2 4" id="KW-0863">Zinc-finger</keyword>
<evidence type="ECO:0000259" key="6">
    <source>
        <dbReference type="PROSITE" id="PS50135"/>
    </source>
</evidence>
<dbReference type="PROSITE" id="PS50135">
    <property type="entry name" value="ZF_ZZ_2"/>
    <property type="match status" value="1"/>
</dbReference>
<dbReference type="GO" id="GO:0003713">
    <property type="term" value="F:transcription coactivator activity"/>
    <property type="evidence" value="ECO:0007669"/>
    <property type="project" value="TreeGrafter"/>
</dbReference>
<dbReference type="GO" id="GO:0003682">
    <property type="term" value="F:chromatin binding"/>
    <property type="evidence" value="ECO:0007669"/>
    <property type="project" value="TreeGrafter"/>
</dbReference>
<protein>
    <recommendedName>
        <fullName evidence="9">Transcriptional adapter</fullName>
    </recommendedName>
</protein>
<feature type="domain" description="SANT" evidence="7">
    <location>
        <begin position="79"/>
        <end position="132"/>
    </location>
</feature>
<evidence type="ECO:0000313" key="8">
    <source>
        <dbReference type="EMBL" id="CAE0317637.1"/>
    </source>
</evidence>
<sequence length="423" mass="50066">MEHPEQSYKSILKKLKRKGGLQQISCEFCLKDITRCTYVQCAECTNFFVCIPCYCSGLEKGEHYKSHSYYVIDPQKFPLFISDWTAKEEIMLLEGLLKFGYGNWGPIAELIGEHKSAWDCEKHYKQVYLGKSPDDLSKLETLSKQDELGRIIVSEVDNTSEFMEIVQETVVTPEKTPEVEKHPLTEFAGYMPLRKDFEVEYENDIEMYLADLEFYDDDREEDTKIKLRQLEVYNKVLDEREERKNFVIERWPQELQNEKRFKNNPIERNIYQAMKPFARLLTPEKHQDLCEGLIKEYIIKLKLQELREAKNRGIKTEEEFRNFIKEKKSRSRDYDVILKEPFMHKLGQEERNNVVSQAEQSEESELCSKLEITHEEFESLKDQITEQIECSGQPNPDLIESPNLDDSKKQEVFDFVVKKKHEL</sequence>
<dbReference type="InterPro" id="IPR041983">
    <property type="entry name" value="ADA2-like_ZZ"/>
</dbReference>
<evidence type="ECO:0000256" key="4">
    <source>
        <dbReference type="PROSITE-ProRule" id="PRU00228"/>
    </source>
</evidence>
<dbReference type="PANTHER" id="PTHR12374:SF20">
    <property type="entry name" value="TRANSCRIPTIONAL ADAPTER 2-ALPHA"/>
    <property type="match status" value="1"/>
</dbReference>
<dbReference type="EMBL" id="HBIF01001059">
    <property type="protein sequence ID" value="CAE0317637.1"/>
    <property type="molecule type" value="Transcribed_RNA"/>
</dbReference>
<gene>
    <name evidence="8" type="ORF">FSAL1345_LOCUS906</name>
</gene>
<dbReference type="Gene3D" id="1.10.10.60">
    <property type="entry name" value="Homeodomain-like"/>
    <property type="match status" value="1"/>
</dbReference>
<name>A0A7S3I9K2_9CILI</name>
<dbReference type="Pfam" id="PF00249">
    <property type="entry name" value="Myb_DNA-binding"/>
    <property type="match status" value="1"/>
</dbReference>
<dbReference type="PANTHER" id="PTHR12374">
    <property type="entry name" value="TRANSCRIPTIONAL ADAPTOR 2 ADA2 -RELATED"/>
    <property type="match status" value="1"/>
</dbReference>
<dbReference type="GO" id="GO:0008270">
    <property type="term" value="F:zinc ion binding"/>
    <property type="evidence" value="ECO:0007669"/>
    <property type="project" value="UniProtKB-KW"/>
</dbReference>
<dbReference type="InterPro" id="IPR000433">
    <property type="entry name" value="Znf_ZZ"/>
</dbReference>
<dbReference type="Pfam" id="PF25299">
    <property type="entry name" value="ZZ_ADA2"/>
    <property type="match status" value="1"/>
</dbReference>
<evidence type="ECO:0000259" key="7">
    <source>
        <dbReference type="PROSITE" id="PS51293"/>
    </source>
</evidence>
<dbReference type="CDD" id="cd02335">
    <property type="entry name" value="ZZ_ADA2"/>
    <property type="match status" value="1"/>
</dbReference>
<dbReference type="SMART" id="SM00717">
    <property type="entry name" value="SANT"/>
    <property type="match status" value="1"/>
</dbReference>
<evidence type="ECO:0008006" key="9">
    <source>
        <dbReference type="Google" id="ProtNLM"/>
    </source>
</evidence>
<evidence type="ECO:0000256" key="2">
    <source>
        <dbReference type="ARBA" id="ARBA00022771"/>
    </source>
</evidence>
<dbReference type="InterPro" id="IPR017884">
    <property type="entry name" value="SANT_dom"/>
</dbReference>
<dbReference type="InterPro" id="IPR055141">
    <property type="entry name" value="TADA2A_B-like_dom"/>
</dbReference>
<dbReference type="GO" id="GO:0005634">
    <property type="term" value="C:nucleus"/>
    <property type="evidence" value="ECO:0007669"/>
    <property type="project" value="TreeGrafter"/>
</dbReference>
<evidence type="ECO:0000259" key="5">
    <source>
        <dbReference type="PROSITE" id="PS50090"/>
    </source>
</evidence>
<dbReference type="Pfam" id="PF22941">
    <property type="entry name" value="TADA2A-like_3rd"/>
    <property type="match status" value="1"/>
</dbReference>
<accession>A0A7S3I9K2</accession>
<dbReference type="PROSITE" id="PS50090">
    <property type="entry name" value="MYB_LIKE"/>
    <property type="match status" value="1"/>
</dbReference>
<evidence type="ECO:0000256" key="1">
    <source>
        <dbReference type="ARBA" id="ARBA00022723"/>
    </source>
</evidence>
<dbReference type="GO" id="GO:0006338">
    <property type="term" value="P:chromatin remodeling"/>
    <property type="evidence" value="ECO:0007669"/>
    <property type="project" value="TreeGrafter"/>
</dbReference>
<dbReference type="InterPro" id="IPR001005">
    <property type="entry name" value="SANT/Myb"/>
</dbReference>
<proteinExistence type="predicted"/>
<feature type="domain" description="Myb-like" evidence="5">
    <location>
        <begin position="82"/>
        <end position="128"/>
    </location>
</feature>
<evidence type="ECO:0000256" key="3">
    <source>
        <dbReference type="ARBA" id="ARBA00022833"/>
    </source>
</evidence>